<accession>A0A0L7KW82</accession>
<name>A0A0L7KW82_OPEBR</name>
<proteinExistence type="predicted"/>
<evidence type="ECO:0000256" key="1">
    <source>
        <dbReference type="SAM" id="MobiDB-lite"/>
    </source>
</evidence>
<sequence>MTMGRRYLYFVMLMTVATAYGQTETEPPTTVTTKQPSTTTLITTTAWETETLNEGQAIQKALQYLLNHRQPDWGWGNDTHHLANNTGKEIEQQGLEMQLSAKQMEIEILLMMSKYDLHGDPGATLRGARSSPPQPYPLRAPPYGWASSSAAPRWKLW</sequence>
<feature type="signal peptide" evidence="2">
    <location>
        <begin position="1"/>
        <end position="21"/>
    </location>
</feature>
<evidence type="ECO:0000313" key="4">
    <source>
        <dbReference type="Proteomes" id="UP000037510"/>
    </source>
</evidence>
<dbReference type="Proteomes" id="UP000037510">
    <property type="component" value="Unassembled WGS sequence"/>
</dbReference>
<dbReference type="AlphaFoldDB" id="A0A0L7KW82"/>
<organism evidence="3 4">
    <name type="scientific">Operophtera brumata</name>
    <name type="common">Winter moth</name>
    <name type="synonym">Phalaena brumata</name>
    <dbReference type="NCBI Taxonomy" id="104452"/>
    <lineage>
        <taxon>Eukaryota</taxon>
        <taxon>Metazoa</taxon>
        <taxon>Ecdysozoa</taxon>
        <taxon>Arthropoda</taxon>
        <taxon>Hexapoda</taxon>
        <taxon>Insecta</taxon>
        <taxon>Pterygota</taxon>
        <taxon>Neoptera</taxon>
        <taxon>Endopterygota</taxon>
        <taxon>Lepidoptera</taxon>
        <taxon>Glossata</taxon>
        <taxon>Ditrysia</taxon>
        <taxon>Geometroidea</taxon>
        <taxon>Geometridae</taxon>
        <taxon>Larentiinae</taxon>
        <taxon>Operophtera</taxon>
    </lineage>
</organism>
<evidence type="ECO:0000256" key="2">
    <source>
        <dbReference type="SAM" id="SignalP"/>
    </source>
</evidence>
<gene>
    <name evidence="3" type="ORF">OBRU01_16438</name>
</gene>
<feature type="region of interest" description="Disordered" evidence="1">
    <location>
        <begin position="122"/>
        <end position="148"/>
    </location>
</feature>
<keyword evidence="4" id="KW-1185">Reference proteome</keyword>
<reference evidence="3 4" key="1">
    <citation type="journal article" date="2015" name="Genome Biol. Evol.">
        <title>The genome of winter moth (Operophtera brumata) provides a genomic perspective on sexual dimorphism and phenology.</title>
        <authorList>
            <person name="Derks M.F."/>
            <person name="Smit S."/>
            <person name="Salis L."/>
            <person name="Schijlen E."/>
            <person name="Bossers A."/>
            <person name="Mateman C."/>
            <person name="Pijl A.S."/>
            <person name="de Ridder D."/>
            <person name="Groenen M.A."/>
            <person name="Visser M.E."/>
            <person name="Megens H.J."/>
        </authorList>
    </citation>
    <scope>NUCLEOTIDE SEQUENCE [LARGE SCALE GENOMIC DNA]</scope>
    <source>
        <strain evidence="3">WM2013NL</strain>
        <tissue evidence="3">Head and thorax</tissue>
    </source>
</reference>
<keyword evidence="2" id="KW-0732">Signal</keyword>
<feature type="chain" id="PRO_5005572934" evidence="2">
    <location>
        <begin position="22"/>
        <end position="157"/>
    </location>
</feature>
<comment type="caution">
    <text evidence="3">The sequence shown here is derived from an EMBL/GenBank/DDBJ whole genome shotgun (WGS) entry which is preliminary data.</text>
</comment>
<protein>
    <submittedName>
        <fullName evidence="3">Uncharacterized protein</fullName>
    </submittedName>
</protein>
<evidence type="ECO:0000313" key="3">
    <source>
        <dbReference type="EMBL" id="KOB67532.1"/>
    </source>
</evidence>
<dbReference type="EMBL" id="JTDY01004969">
    <property type="protein sequence ID" value="KOB67532.1"/>
    <property type="molecule type" value="Genomic_DNA"/>
</dbReference>